<dbReference type="AlphaFoldDB" id="A0A1L9S9L8"/>
<reference evidence="2" key="1">
    <citation type="journal article" date="2017" name="Genome Biol.">
        <title>Comparative genomics reveals high biological diversity and specific adaptations in the industrially and medically important fungal genus Aspergillus.</title>
        <authorList>
            <person name="de Vries R.P."/>
            <person name="Riley R."/>
            <person name="Wiebenga A."/>
            <person name="Aguilar-Osorio G."/>
            <person name="Amillis S."/>
            <person name="Uchima C.A."/>
            <person name="Anderluh G."/>
            <person name="Asadollahi M."/>
            <person name="Askin M."/>
            <person name="Barry K."/>
            <person name="Battaglia E."/>
            <person name="Bayram O."/>
            <person name="Benocci T."/>
            <person name="Braus-Stromeyer S.A."/>
            <person name="Caldana C."/>
            <person name="Canovas D."/>
            <person name="Cerqueira G.C."/>
            <person name="Chen F."/>
            <person name="Chen W."/>
            <person name="Choi C."/>
            <person name="Clum A."/>
            <person name="Dos Santos R.A."/>
            <person name="Damasio A.R."/>
            <person name="Diallinas G."/>
            <person name="Emri T."/>
            <person name="Fekete E."/>
            <person name="Flipphi M."/>
            <person name="Freyberg S."/>
            <person name="Gallo A."/>
            <person name="Gournas C."/>
            <person name="Habgood R."/>
            <person name="Hainaut M."/>
            <person name="Harispe M.L."/>
            <person name="Henrissat B."/>
            <person name="Hilden K.S."/>
            <person name="Hope R."/>
            <person name="Hossain A."/>
            <person name="Karabika E."/>
            <person name="Karaffa L."/>
            <person name="Karanyi Z."/>
            <person name="Krasevec N."/>
            <person name="Kuo A."/>
            <person name="Kusch H."/>
            <person name="LaButti K."/>
            <person name="Lagendijk E.L."/>
            <person name="Lapidus A."/>
            <person name="Levasseur A."/>
            <person name="Lindquist E."/>
            <person name="Lipzen A."/>
            <person name="Logrieco A.F."/>
            <person name="MacCabe A."/>
            <person name="Maekelae M.R."/>
            <person name="Malavazi I."/>
            <person name="Melin P."/>
            <person name="Meyer V."/>
            <person name="Mielnichuk N."/>
            <person name="Miskei M."/>
            <person name="Molnar A.P."/>
            <person name="Mule G."/>
            <person name="Ngan C.Y."/>
            <person name="Orejas M."/>
            <person name="Orosz E."/>
            <person name="Ouedraogo J.P."/>
            <person name="Overkamp K.M."/>
            <person name="Park H.-S."/>
            <person name="Perrone G."/>
            <person name="Piumi F."/>
            <person name="Punt P.J."/>
            <person name="Ram A.F."/>
            <person name="Ramon A."/>
            <person name="Rauscher S."/>
            <person name="Record E."/>
            <person name="Riano-Pachon D.M."/>
            <person name="Robert V."/>
            <person name="Roehrig J."/>
            <person name="Ruller R."/>
            <person name="Salamov A."/>
            <person name="Salih N.S."/>
            <person name="Samson R.A."/>
            <person name="Sandor E."/>
            <person name="Sanguinetti M."/>
            <person name="Schuetze T."/>
            <person name="Sepcic K."/>
            <person name="Shelest E."/>
            <person name="Sherlock G."/>
            <person name="Sophianopoulou V."/>
            <person name="Squina F.M."/>
            <person name="Sun H."/>
            <person name="Susca A."/>
            <person name="Todd R.B."/>
            <person name="Tsang A."/>
            <person name="Unkles S.E."/>
            <person name="van de Wiele N."/>
            <person name="van Rossen-Uffink D."/>
            <person name="Oliveira J.V."/>
            <person name="Vesth T.C."/>
            <person name="Visser J."/>
            <person name="Yu J.-H."/>
            <person name="Zhou M."/>
            <person name="Andersen M.R."/>
            <person name="Archer D.B."/>
            <person name="Baker S.E."/>
            <person name="Benoit I."/>
            <person name="Brakhage A.A."/>
            <person name="Braus G.H."/>
            <person name="Fischer R."/>
            <person name="Frisvad J.C."/>
            <person name="Goldman G.H."/>
            <person name="Houbraken J."/>
            <person name="Oakley B."/>
            <person name="Pocsi I."/>
            <person name="Scazzocchio C."/>
            <person name="Seiboth B."/>
            <person name="vanKuyk P.A."/>
            <person name="Wortman J."/>
            <person name="Dyer P.S."/>
            <person name="Grigoriev I.V."/>
        </authorList>
    </citation>
    <scope>NUCLEOTIDE SEQUENCE [LARGE SCALE GENOMIC DNA]</scope>
    <source>
        <strain evidence="2">CBS 506.65</strain>
    </source>
</reference>
<dbReference type="SUPFAM" id="SSF53335">
    <property type="entry name" value="S-adenosyl-L-methionine-dependent methyltransferases"/>
    <property type="match status" value="1"/>
</dbReference>
<dbReference type="Proteomes" id="UP000184188">
    <property type="component" value="Unassembled WGS sequence"/>
</dbReference>
<organism evidence="1 2">
    <name type="scientific">Penicilliopsis zonata CBS 506.65</name>
    <dbReference type="NCBI Taxonomy" id="1073090"/>
    <lineage>
        <taxon>Eukaryota</taxon>
        <taxon>Fungi</taxon>
        <taxon>Dikarya</taxon>
        <taxon>Ascomycota</taxon>
        <taxon>Pezizomycotina</taxon>
        <taxon>Eurotiomycetes</taxon>
        <taxon>Eurotiomycetidae</taxon>
        <taxon>Eurotiales</taxon>
        <taxon>Aspergillaceae</taxon>
        <taxon>Penicilliopsis</taxon>
    </lineage>
</organism>
<dbReference type="CDD" id="cd02440">
    <property type="entry name" value="AdoMet_MTases"/>
    <property type="match status" value="1"/>
</dbReference>
<dbReference type="InterPro" id="IPR029063">
    <property type="entry name" value="SAM-dependent_MTases_sf"/>
</dbReference>
<evidence type="ECO:0000313" key="1">
    <source>
        <dbReference type="EMBL" id="OJJ43882.1"/>
    </source>
</evidence>
<gene>
    <name evidence="1" type="ORF">ASPZODRAFT_135918</name>
</gene>
<dbReference type="PANTHER" id="PTHR43591">
    <property type="entry name" value="METHYLTRANSFERASE"/>
    <property type="match status" value="1"/>
</dbReference>
<dbReference type="GO" id="GO:0008168">
    <property type="term" value="F:methyltransferase activity"/>
    <property type="evidence" value="ECO:0007669"/>
    <property type="project" value="TreeGrafter"/>
</dbReference>
<dbReference type="Gene3D" id="3.40.50.150">
    <property type="entry name" value="Vaccinia Virus protein VP39"/>
    <property type="match status" value="1"/>
</dbReference>
<proteinExistence type="predicted"/>
<name>A0A1L9S9L8_9EURO</name>
<accession>A0A1L9S9L8</accession>
<evidence type="ECO:0008006" key="3">
    <source>
        <dbReference type="Google" id="ProtNLM"/>
    </source>
</evidence>
<dbReference type="PANTHER" id="PTHR43591:SF31">
    <property type="entry name" value="LAEA-LIKE, PUTATIVE (AFU_ORTHOLOGUE AFUA_8G01930)-RELATED"/>
    <property type="match status" value="1"/>
</dbReference>
<dbReference type="OrthoDB" id="2013972at2759"/>
<protein>
    <recommendedName>
        <fullName evidence="3">Methyltransferase domain-containing protein</fullName>
    </recommendedName>
</protein>
<dbReference type="Pfam" id="PF13489">
    <property type="entry name" value="Methyltransf_23"/>
    <property type="match status" value="1"/>
</dbReference>
<dbReference type="RefSeq" id="XP_022578392.1">
    <property type="nucleotide sequence ID" value="XM_022723934.1"/>
</dbReference>
<keyword evidence="2" id="KW-1185">Reference proteome</keyword>
<dbReference type="VEuPathDB" id="FungiDB:ASPZODRAFT_135918"/>
<dbReference type="EMBL" id="KV878350">
    <property type="protein sequence ID" value="OJJ43882.1"/>
    <property type="molecule type" value="Genomic_DNA"/>
</dbReference>
<sequence length="331" mass="37577">MADENNPVPVAQAELIPDDAIVDDDQVSLSSHGTDYTSLKSSVLNYEYDNGRRYQSYRRGEYLFPNDEVEQDRMDLLHHIYGMIFGGSLHLAPLKNVTGRVLDLGTGTGIWAIDFADEYPASEVIGNDLSPIQPGWVPSNCVFEVDDFTAEWEFSQPFEFIHGRELTGAVKDMDHLAKQAFENLKPGGFFEVKSIGLDVFSDDNTYEEKAQFTKQMCGLVHEASTKFGKPLQDLSKWEDDLKAAGFVDIVNKVVKIPMSPWPKDRKQKEIGRYFQAMHVQGMNSYLPKLFCDVLGWSNLEVTVLIAKSKQELFDLSIHQYCKLYTFYGRKP</sequence>
<evidence type="ECO:0000313" key="2">
    <source>
        <dbReference type="Proteomes" id="UP000184188"/>
    </source>
</evidence>
<dbReference type="GeneID" id="34610399"/>
<dbReference type="STRING" id="1073090.A0A1L9S9L8"/>